<dbReference type="EMBL" id="NNRM01000053">
    <property type="protein sequence ID" value="OYR20426.1"/>
    <property type="molecule type" value="Genomic_DNA"/>
</dbReference>
<organism evidence="1 2">
    <name type="scientific">Brucella pseudogrignonensis</name>
    <dbReference type="NCBI Taxonomy" id="419475"/>
    <lineage>
        <taxon>Bacteria</taxon>
        <taxon>Pseudomonadati</taxon>
        <taxon>Pseudomonadota</taxon>
        <taxon>Alphaproteobacteria</taxon>
        <taxon>Hyphomicrobiales</taxon>
        <taxon>Brucellaceae</taxon>
        <taxon>Brucella/Ochrobactrum group</taxon>
        <taxon>Brucella</taxon>
    </lineage>
</organism>
<keyword evidence="2" id="KW-1185">Reference proteome</keyword>
<comment type="caution">
    <text evidence="1">The sequence shown here is derived from an EMBL/GenBank/DDBJ whole genome shotgun (WGS) entry which is preliminary data.</text>
</comment>
<accession>A0A256G080</accession>
<name>A0A256G080_9HYPH</name>
<evidence type="ECO:0000313" key="1">
    <source>
        <dbReference type="EMBL" id="OYR20426.1"/>
    </source>
</evidence>
<reference evidence="1 2" key="1">
    <citation type="submission" date="2017-07" db="EMBL/GenBank/DDBJ databases">
        <title>Phylogenetic study on the rhizospheric bacterium Ochrobactrum sp. A44.</title>
        <authorList>
            <person name="Krzyzanowska D.M."/>
            <person name="Ossowicki A."/>
            <person name="Rajewska M."/>
            <person name="Maciag T."/>
            <person name="Kaczynski Z."/>
            <person name="Czerwicka M."/>
            <person name="Jafra S."/>
        </authorList>
    </citation>
    <scope>NUCLEOTIDE SEQUENCE [LARGE SCALE GENOMIC DNA]</scope>
    <source>
        <strain evidence="1 2">CCUG 30717</strain>
    </source>
</reference>
<proteinExistence type="predicted"/>
<dbReference type="AlphaFoldDB" id="A0A256G080"/>
<dbReference type="Proteomes" id="UP000216188">
    <property type="component" value="Unassembled WGS sequence"/>
</dbReference>
<gene>
    <name evidence="1" type="ORF">CEV34_5607</name>
</gene>
<sequence>MGGDEPDEVSALMDQIERNANDLDARKKAIVIAGSLAKYDHKRWSGIIWDDEEFPPIALLALRVQAIEKAFGF</sequence>
<protein>
    <submittedName>
        <fullName evidence="1">Uncharacterized protein</fullName>
    </submittedName>
</protein>
<evidence type="ECO:0000313" key="2">
    <source>
        <dbReference type="Proteomes" id="UP000216188"/>
    </source>
</evidence>